<gene>
    <name evidence="1" type="ORF">AAES_53756</name>
</gene>
<dbReference type="EMBL" id="LMAW01001237">
    <property type="protein sequence ID" value="KQK83987.1"/>
    <property type="molecule type" value="Genomic_DNA"/>
</dbReference>
<name>A0A0Q3PS45_AMAAE</name>
<protein>
    <submittedName>
        <fullName evidence="1">Uncharacterized protein</fullName>
    </submittedName>
</protein>
<proteinExistence type="predicted"/>
<evidence type="ECO:0000313" key="2">
    <source>
        <dbReference type="Proteomes" id="UP000051836"/>
    </source>
</evidence>
<dbReference type="Proteomes" id="UP000051836">
    <property type="component" value="Unassembled WGS sequence"/>
</dbReference>
<comment type="caution">
    <text evidence="1">The sequence shown here is derived from an EMBL/GenBank/DDBJ whole genome shotgun (WGS) entry which is preliminary data.</text>
</comment>
<keyword evidence="2" id="KW-1185">Reference proteome</keyword>
<reference evidence="1 2" key="1">
    <citation type="submission" date="2015-10" db="EMBL/GenBank/DDBJ databases">
        <authorList>
            <person name="Gilbert D.G."/>
        </authorList>
    </citation>
    <scope>NUCLEOTIDE SEQUENCE [LARGE SCALE GENOMIC DNA]</scope>
    <source>
        <strain evidence="1">FVVF132</strain>
    </source>
</reference>
<organism evidence="1 2">
    <name type="scientific">Amazona aestiva</name>
    <name type="common">Blue-fronted Amazon parrot</name>
    <dbReference type="NCBI Taxonomy" id="12930"/>
    <lineage>
        <taxon>Eukaryota</taxon>
        <taxon>Metazoa</taxon>
        <taxon>Chordata</taxon>
        <taxon>Craniata</taxon>
        <taxon>Vertebrata</taxon>
        <taxon>Euteleostomi</taxon>
        <taxon>Archelosauria</taxon>
        <taxon>Archosauria</taxon>
        <taxon>Dinosauria</taxon>
        <taxon>Saurischia</taxon>
        <taxon>Theropoda</taxon>
        <taxon>Coelurosauria</taxon>
        <taxon>Aves</taxon>
        <taxon>Neognathae</taxon>
        <taxon>Neoaves</taxon>
        <taxon>Telluraves</taxon>
        <taxon>Australaves</taxon>
        <taxon>Psittaciformes</taxon>
        <taxon>Psittacidae</taxon>
        <taxon>Amazona</taxon>
    </lineage>
</organism>
<evidence type="ECO:0000313" key="1">
    <source>
        <dbReference type="EMBL" id="KQK83987.1"/>
    </source>
</evidence>
<sequence length="85" mass="9356">MWYKGIFGPGLYSGPETGLQHVVTVGKRGGKATSMVEKGATNKRITYRTKGLELKHEDSNLENLNISYVEQDGVTFSTFEAMIGN</sequence>
<dbReference type="AlphaFoldDB" id="A0A0Q3PS45"/>
<accession>A0A0Q3PS45</accession>